<dbReference type="SUPFAM" id="SSF109604">
    <property type="entry name" value="HD-domain/PDEase-like"/>
    <property type="match status" value="1"/>
</dbReference>
<dbReference type="EMBL" id="BAAACR010000004">
    <property type="protein sequence ID" value="GAA0206692.1"/>
    <property type="molecule type" value="Genomic_DNA"/>
</dbReference>
<protein>
    <submittedName>
        <fullName evidence="2">HD-GYP domain-containing protein</fullName>
    </submittedName>
</protein>
<dbReference type="RefSeq" id="WP_304988325.1">
    <property type="nucleotide sequence ID" value="NZ_BAAACR010000004.1"/>
</dbReference>
<dbReference type="Proteomes" id="UP001500399">
    <property type="component" value="Unassembled WGS sequence"/>
</dbReference>
<keyword evidence="3" id="KW-1185">Reference proteome</keyword>
<organism evidence="2 3">
    <name type="scientific">Selenomonas dianae</name>
    <dbReference type="NCBI Taxonomy" id="135079"/>
    <lineage>
        <taxon>Bacteria</taxon>
        <taxon>Bacillati</taxon>
        <taxon>Bacillota</taxon>
        <taxon>Negativicutes</taxon>
        <taxon>Selenomonadales</taxon>
        <taxon>Selenomonadaceae</taxon>
        <taxon>Selenomonas</taxon>
    </lineage>
</organism>
<dbReference type="PANTHER" id="PTHR43155:SF2">
    <property type="entry name" value="CYCLIC DI-GMP PHOSPHODIESTERASE PA4108"/>
    <property type="match status" value="1"/>
</dbReference>
<evidence type="ECO:0000313" key="3">
    <source>
        <dbReference type="Proteomes" id="UP001500399"/>
    </source>
</evidence>
<sequence length="403" mass="44575">MLRLPVSKLKDGMVLGQSLFNTAGGSYLVKGQPVTIDYIRRLRQLGIQSVTVTSMDPNHKLAPPPDVIAEKTRVNAISAVYNTFQSIEENKTLDASALQKVTDAIVFDLFDNHENLVQLTDIRTHDAYTFAHSVNVAVLSAMTGMLCHLPKEELSLITLGGLLHDLGKIDVHTDILNKNRSLTTSEFDIMKKHPADGARRILKMSDLPKVSILAAIAGQHHEHVDGTGYPRGIKGEEMHRYAKIAAIADVYDALTSERPYKKAYMPNIAYNIMHNINKGQFDQKLLEMFFNNVALYPEGAVLKTTYGFAVVKESKFGRTTTPIIILFADVNGKLLDHRTVIDLSEEHDGAASIQVVPTGNDLYHFIHELGVDPSYYLEEERQKDRAAGITSSGVSAPPRISAK</sequence>
<reference evidence="2 3" key="1">
    <citation type="journal article" date="2019" name="Int. J. Syst. Evol. Microbiol.">
        <title>The Global Catalogue of Microorganisms (GCM) 10K type strain sequencing project: providing services to taxonomists for standard genome sequencing and annotation.</title>
        <authorList>
            <consortium name="The Broad Institute Genomics Platform"/>
            <consortium name="The Broad Institute Genome Sequencing Center for Infectious Disease"/>
            <person name="Wu L."/>
            <person name="Ma J."/>
        </authorList>
    </citation>
    <scope>NUCLEOTIDE SEQUENCE [LARGE SCALE GENOMIC DNA]</scope>
    <source>
        <strain evidence="2 3">JCM 8542</strain>
    </source>
</reference>
<dbReference type="Gene3D" id="1.10.3210.10">
    <property type="entry name" value="Hypothetical protein af1432"/>
    <property type="match status" value="1"/>
</dbReference>
<comment type="caution">
    <text evidence="2">The sequence shown here is derived from an EMBL/GenBank/DDBJ whole genome shotgun (WGS) entry which is preliminary data.</text>
</comment>
<accession>A0ABN0SYJ1</accession>
<dbReference type="CDD" id="cd00077">
    <property type="entry name" value="HDc"/>
    <property type="match status" value="1"/>
</dbReference>
<evidence type="ECO:0000259" key="1">
    <source>
        <dbReference type="PROSITE" id="PS51832"/>
    </source>
</evidence>
<proteinExistence type="predicted"/>
<name>A0ABN0SYJ1_9FIRM</name>
<dbReference type="PROSITE" id="PS51832">
    <property type="entry name" value="HD_GYP"/>
    <property type="match status" value="1"/>
</dbReference>
<dbReference type="InterPro" id="IPR003607">
    <property type="entry name" value="HD/PDEase_dom"/>
</dbReference>
<feature type="domain" description="HD-GYP" evidence="1">
    <location>
        <begin position="107"/>
        <end position="305"/>
    </location>
</feature>
<dbReference type="SMART" id="SM00471">
    <property type="entry name" value="HDc"/>
    <property type="match status" value="1"/>
</dbReference>
<dbReference type="Pfam" id="PF13487">
    <property type="entry name" value="HD_5"/>
    <property type="match status" value="1"/>
</dbReference>
<dbReference type="InterPro" id="IPR037522">
    <property type="entry name" value="HD_GYP_dom"/>
</dbReference>
<dbReference type="PANTHER" id="PTHR43155">
    <property type="entry name" value="CYCLIC DI-GMP PHOSPHODIESTERASE PA4108-RELATED"/>
    <property type="match status" value="1"/>
</dbReference>
<gene>
    <name evidence="2" type="ORF">GCM10008919_07440</name>
</gene>
<evidence type="ECO:0000313" key="2">
    <source>
        <dbReference type="EMBL" id="GAA0206692.1"/>
    </source>
</evidence>